<dbReference type="EMBL" id="JAFJYH010000054">
    <property type="protein sequence ID" value="KAG4422145.1"/>
    <property type="molecule type" value="Genomic_DNA"/>
</dbReference>
<evidence type="ECO:0000256" key="1">
    <source>
        <dbReference type="SAM" id="MobiDB-lite"/>
    </source>
</evidence>
<dbReference type="AlphaFoldDB" id="A0A8H7WC80"/>
<evidence type="ECO:0000313" key="4">
    <source>
        <dbReference type="Proteomes" id="UP000664132"/>
    </source>
</evidence>
<keyword evidence="2" id="KW-1133">Transmembrane helix</keyword>
<keyword evidence="4" id="KW-1185">Reference proteome</keyword>
<keyword evidence="2" id="KW-0472">Membrane</keyword>
<organism evidence="3 4">
    <name type="scientific">Cadophora malorum</name>
    <dbReference type="NCBI Taxonomy" id="108018"/>
    <lineage>
        <taxon>Eukaryota</taxon>
        <taxon>Fungi</taxon>
        <taxon>Dikarya</taxon>
        <taxon>Ascomycota</taxon>
        <taxon>Pezizomycotina</taxon>
        <taxon>Leotiomycetes</taxon>
        <taxon>Helotiales</taxon>
        <taxon>Ploettnerulaceae</taxon>
        <taxon>Cadophora</taxon>
    </lineage>
</organism>
<sequence length="357" mass="37452">MTTTIESDIPFAITTTFTAPTQCATAIGGLTMLKNDGFRIWLNHPLPVPGTTISSCYAPEFASSFLLERGGVSQAAMSPVVCPAGYTTQGPFTSNYIACCPSGWDGLAQAASPPSDRPAFGGTCFSNIFGSTIRITSYDDSSVIASSLFTATNSQDQAFAFPYEGFALGAAIVASTTPPPRSRSSSTATSTSTPGTATGVFSDSSNDGESSNAGVLAGAIVGSILGALAMAGIIAWALHYRKKRLSTHSLNPNLNFPDYGSHIRLNNDSPTPMVYLRQPPQTMMDYFGAKGIERVAVNGYNDNIPHELPTGLAGIDRQQSTPGELEARPVVVHEMDAGSWVPSIAAKKLPDLPPRPS</sequence>
<name>A0A8H7WC80_9HELO</name>
<accession>A0A8H7WC80</accession>
<comment type="caution">
    <text evidence="3">The sequence shown here is derived from an EMBL/GenBank/DDBJ whole genome shotgun (WGS) entry which is preliminary data.</text>
</comment>
<reference evidence="3" key="1">
    <citation type="submission" date="2021-02" db="EMBL/GenBank/DDBJ databases">
        <title>Genome sequence Cadophora malorum strain M34.</title>
        <authorList>
            <person name="Stefanovic E."/>
            <person name="Vu D."/>
            <person name="Scully C."/>
            <person name="Dijksterhuis J."/>
            <person name="Roader J."/>
            <person name="Houbraken J."/>
        </authorList>
    </citation>
    <scope>NUCLEOTIDE SEQUENCE</scope>
    <source>
        <strain evidence="3">M34</strain>
    </source>
</reference>
<feature type="compositionally biased region" description="Low complexity" evidence="1">
    <location>
        <begin position="182"/>
        <end position="199"/>
    </location>
</feature>
<protein>
    <submittedName>
        <fullName evidence="3">Uncharacterized protein</fullName>
    </submittedName>
</protein>
<dbReference type="Proteomes" id="UP000664132">
    <property type="component" value="Unassembled WGS sequence"/>
</dbReference>
<gene>
    <name evidence="3" type="ORF">IFR04_004772</name>
</gene>
<keyword evidence="2" id="KW-0812">Transmembrane</keyword>
<dbReference type="OrthoDB" id="5985073at2759"/>
<feature type="region of interest" description="Disordered" evidence="1">
    <location>
        <begin position="176"/>
        <end position="206"/>
    </location>
</feature>
<evidence type="ECO:0000256" key="2">
    <source>
        <dbReference type="SAM" id="Phobius"/>
    </source>
</evidence>
<evidence type="ECO:0000313" key="3">
    <source>
        <dbReference type="EMBL" id="KAG4422145.1"/>
    </source>
</evidence>
<proteinExistence type="predicted"/>
<feature type="transmembrane region" description="Helical" evidence="2">
    <location>
        <begin position="215"/>
        <end position="238"/>
    </location>
</feature>